<evidence type="ECO:0000256" key="1">
    <source>
        <dbReference type="SAM" id="MobiDB-lite"/>
    </source>
</evidence>
<dbReference type="PANTHER" id="PTHR31286:SF180">
    <property type="entry name" value="OS10G0362600 PROTEIN"/>
    <property type="match status" value="1"/>
</dbReference>
<accession>A0AAX6E7E1</accession>
<evidence type="ECO:0000313" key="3">
    <source>
        <dbReference type="Proteomes" id="UP001140949"/>
    </source>
</evidence>
<evidence type="ECO:0000313" key="2">
    <source>
        <dbReference type="EMBL" id="KAJ6799843.1"/>
    </source>
</evidence>
<comment type="caution">
    <text evidence="2">The sequence shown here is derived from an EMBL/GenBank/DDBJ whole genome shotgun (WGS) entry which is preliminary data.</text>
</comment>
<organism evidence="2 3">
    <name type="scientific">Iris pallida</name>
    <name type="common">Sweet iris</name>
    <dbReference type="NCBI Taxonomy" id="29817"/>
    <lineage>
        <taxon>Eukaryota</taxon>
        <taxon>Viridiplantae</taxon>
        <taxon>Streptophyta</taxon>
        <taxon>Embryophyta</taxon>
        <taxon>Tracheophyta</taxon>
        <taxon>Spermatophyta</taxon>
        <taxon>Magnoliopsida</taxon>
        <taxon>Liliopsida</taxon>
        <taxon>Asparagales</taxon>
        <taxon>Iridaceae</taxon>
        <taxon>Iridoideae</taxon>
        <taxon>Irideae</taxon>
        <taxon>Iris</taxon>
    </lineage>
</organism>
<dbReference type="AlphaFoldDB" id="A0AAX6E7E1"/>
<name>A0AAX6E7E1_IRIPA</name>
<feature type="compositionally biased region" description="Low complexity" evidence="1">
    <location>
        <begin position="87"/>
        <end position="97"/>
    </location>
</feature>
<reference evidence="2" key="2">
    <citation type="submission" date="2023-04" db="EMBL/GenBank/DDBJ databases">
        <authorList>
            <person name="Bruccoleri R.E."/>
            <person name="Oakeley E.J."/>
            <person name="Faust A.-M."/>
            <person name="Dessus-Babus S."/>
            <person name="Altorfer M."/>
            <person name="Burckhardt D."/>
            <person name="Oertli M."/>
            <person name="Naumann U."/>
            <person name="Petersen F."/>
            <person name="Wong J."/>
        </authorList>
    </citation>
    <scope>NUCLEOTIDE SEQUENCE</scope>
    <source>
        <strain evidence="2">GSM-AAB239-AS_SAM_17_03QT</strain>
        <tissue evidence="2">Leaf</tissue>
    </source>
</reference>
<dbReference type="Proteomes" id="UP001140949">
    <property type="component" value="Unassembled WGS sequence"/>
</dbReference>
<protein>
    <submittedName>
        <fullName evidence="2">Uncharacterized protein</fullName>
    </submittedName>
</protein>
<dbReference type="InterPro" id="IPR040256">
    <property type="entry name" value="At4g02000-like"/>
</dbReference>
<reference evidence="2" key="1">
    <citation type="journal article" date="2023" name="GigaByte">
        <title>Genome assembly of the bearded iris, Iris pallida Lam.</title>
        <authorList>
            <person name="Bruccoleri R.E."/>
            <person name="Oakeley E.J."/>
            <person name="Faust A.M.E."/>
            <person name="Altorfer M."/>
            <person name="Dessus-Babus S."/>
            <person name="Burckhardt D."/>
            <person name="Oertli M."/>
            <person name="Naumann U."/>
            <person name="Petersen F."/>
            <person name="Wong J."/>
        </authorList>
    </citation>
    <scope>NUCLEOTIDE SEQUENCE</scope>
    <source>
        <strain evidence="2">GSM-AAB239-AS_SAM_17_03QT</strain>
    </source>
</reference>
<feature type="region of interest" description="Disordered" evidence="1">
    <location>
        <begin position="84"/>
        <end position="104"/>
    </location>
</feature>
<feature type="region of interest" description="Disordered" evidence="1">
    <location>
        <begin position="126"/>
        <end position="145"/>
    </location>
</feature>
<gene>
    <name evidence="2" type="ORF">M6B38_204565</name>
</gene>
<dbReference type="PANTHER" id="PTHR31286">
    <property type="entry name" value="GLYCINE-RICH CELL WALL STRUCTURAL PROTEIN 1.8-LIKE"/>
    <property type="match status" value="1"/>
</dbReference>
<sequence>MSDRAMTVVSRPSCARVLVDIDMRRPSPSRLLINMSDDRCIQQAVLLENRPDVCSSCFHRDHDIGSCPRSIGNPQAEPRAWESVFASSSDSGPSGPDRSSHTPVFFSDPSAVLAASEEVDVAFTTGPHSGCGTVDSPPGAGDVSAPSYGTTVELAVDDVALGQQRVSAQILVIIGGIAVPERFVPSPDATAVVEVVGNPGESSSDNQPNPLGDSLVDPESEALDGEPSPDIPGLGTRVPDIMQETCG</sequence>
<proteinExistence type="predicted"/>
<dbReference type="EMBL" id="JANAVB010039218">
    <property type="protein sequence ID" value="KAJ6799843.1"/>
    <property type="molecule type" value="Genomic_DNA"/>
</dbReference>
<feature type="compositionally biased region" description="Polar residues" evidence="1">
    <location>
        <begin position="200"/>
        <end position="209"/>
    </location>
</feature>
<feature type="region of interest" description="Disordered" evidence="1">
    <location>
        <begin position="196"/>
        <end position="247"/>
    </location>
</feature>
<keyword evidence="3" id="KW-1185">Reference proteome</keyword>